<evidence type="ECO:0000313" key="3">
    <source>
        <dbReference type="Proteomes" id="UP000002590"/>
    </source>
</evidence>
<dbReference type="Gene3D" id="3.40.50.720">
    <property type="entry name" value="NAD(P)-binding Rossmann-like Domain"/>
    <property type="match status" value="1"/>
</dbReference>
<dbReference type="AlphaFoldDB" id="A2BS64"/>
<feature type="domain" description="Gfo/Idh/MocA-like oxidoreductase N-terminal" evidence="1">
    <location>
        <begin position="5"/>
        <end position="113"/>
    </location>
</feature>
<dbReference type="SUPFAM" id="SSF51735">
    <property type="entry name" value="NAD(P)-binding Rossmann-fold domains"/>
    <property type="match status" value="1"/>
</dbReference>
<sequence length="326" mass="37255">MELLYIGSGPISNFHLPALVKSGFSIKKIATRENSDRCQSFCKDHELIHAFENKGYKFAIQNEKFDCAVIAIDTQATPKVLKDIISLNIPILVEKPVGWHPKQLKEILNEYQSFSENILVAYNRRFYKGVNILKDFIQNNKDGILRVSIPDSINTVRQFLVNGCHMIDLINYLIPELEIQYSKSNIESNNIIKNFAAIAKGANNWQVLIDSKPGVPDNFEISASSNNCVYKLRPIEVLKIFEEMSILEPTKEMPLRRYVPSLKEEYIEDASFKPGFLSQAQAFMEFCINKKESPGISKLADALRTLELCHRIINEQNISYSQFINL</sequence>
<dbReference type="InterPro" id="IPR000683">
    <property type="entry name" value="Gfo/Idh/MocA-like_OxRdtase_N"/>
</dbReference>
<dbReference type="Gene3D" id="3.30.360.10">
    <property type="entry name" value="Dihydrodipicolinate Reductase, domain 2"/>
    <property type="match status" value="1"/>
</dbReference>
<gene>
    <name evidence="2" type="ordered locus">A9601_13411</name>
</gene>
<dbReference type="OrthoDB" id="9815825at2"/>
<dbReference type="Pfam" id="PF01408">
    <property type="entry name" value="GFO_IDH_MocA"/>
    <property type="match status" value="1"/>
</dbReference>
<dbReference type="eggNOG" id="COG0673">
    <property type="taxonomic scope" value="Bacteria"/>
</dbReference>
<protein>
    <recommendedName>
        <fullName evidence="1">Gfo/Idh/MocA-like oxidoreductase N-terminal domain-containing protein</fullName>
    </recommendedName>
</protein>
<dbReference type="KEGG" id="pmb:A9601_13411"/>
<dbReference type="GO" id="GO:0000166">
    <property type="term" value="F:nucleotide binding"/>
    <property type="evidence" value="ECO:0007669"/>
    <property type="project" value="InterPro"/>
</dbReference>
<dbReference type="PANTHER" id="PTHR43377">
    <property type="entry name" value="BILIVERDIN REDUCTASE A"/>
    <property type="match status" value="1"/>
</dbReference>
<name>A2BS64_PROMS</name>
<evidence type="ECO:0000313" key="2">
    <source>
        <dbReference type="EMBL" id="ABM70625.1"/>
    </source>
</evidence>
<dbReference type="InterPro" id="IPR051450">
    <property type="entry name" value="Gfo/Idh/MocA_Oxidoreductases"/>
</dbReference>
<dbReference type="RefSeq" id="WP_011818763.1">
    <property type="nucleotide sequence ID" value="NC_008816.1"/>
</dbReference>
<reference evidence="2 3" key="1">
    <citation type="journal article" date="2007" name="PLoS Genet.">
        <title>Patterns and implications of gene gain and loss in the evolution of Prochlorococcus.</title>
        <authorList>
            <person name="Kettler G.C."/>
            <person name="Martiny A.C."/>
            <person name="Huang K."/>
            <person name="Zucker J."/>
            <person name="Coleman M.L."/>
            <person name="Rodrigue S."/>
            <person name="Chen F."/>
            <person name="Lapidus A."/>
            <person name="Ferriera S."/>
            <person name="Johnson J."/>
            <person name="Steglich C."/>
            <person name="Church G.M."/>
            <person name="Richardson P."/>
            <person name="Chisholm S.W."/>
        </authorList>
    </citation>
    <scope>NUCLEOTIDE SEQUENCE [LARGE SCALE GENOMIC DNA]</scope>
    <source>
        <strain evidence="2 3">AS9601</strain>
    </source>
</reference>
<dbReference type="STRING" id="146891.A9601_13411"/>
<evidence type="ECO:0000259" key="1">
    <source>
        <dbReference type="Pfam" id="PF01408"/>
    </source>
</evidence>
<dbReference type="InterPro" id="IPR036291">
    <property type="entry name" value="NAD(P)-bd_dom_sf"/>
</dbReference>
<accession>A2BS64</accession>
<dbReference type="Proteomes" id="UP000002590">
    <property type="component" value="Chromosome"/>
</dbReference>
<dbReference type="HOGENOM" id="CLU_910952_0_0_3"/>
<organism evidence="2 3">
    <name type="scientific">Prochlorococcus marinus (strain AS9601)</name>
    <dbReference type="NCBI Taxonomy" id="146891"/>
    <lineage>
        <taxon>Bacteria</taxon>
        <taxon>Bacillati</taxon>
        <taxon>Cyanobacteriota</taxon>
        <taxon>Cyanophyceae</taxon>
        <taxon>Synechococcales</taxon>
        <taxon>Prochlorococcaceae</taxon>
        <taxon>Prochlorococcus</taxon>
    </lineage>
</organism>
<proteinExistence type="predicted"/>
<dbReference type="PANTHER" id="PTHR43377:SF1">
    <property type="entry name" value="BILIVERDIN REDUCTASE A"/>
    <property type="match status" value="1"/>
</dbReference>
<dbReference type="EMBL" id="CP000551">
    <property type="protein sequence ID" value="ABM70625.1"/>
    <property type="molecule type" value="Genomic_DNA"/>
</dbReference>